<sequence length="94" mass="10100">MPTYTYRCRTCGTIEQSFPITDKPSTIPCPSCRAPATTVFSSPHLGAGASTAHRLIDATKRTAETPGVVSQVPGSRRAPRPVSRDPRHAKLPRA</sequence>
<reference evidence="3 4" key="1">
    <citation type="submission" date="2018-06" db="EMBL/GenBank/DDBJ databases">
        <title>Freshwater and sediment microbial communities from various areas in North America, analyzing microbe dynamics in response to fracking.</title>
        <authorList>
            <person name="Lamendella R."/>
        </authorList>
    </citation>
    <scope>NUCLEOTIDE SEQUENCE [LARGE SCALE GENOMIC DNA]</scope>
    <source>
        <strain evidence="3 4">3b_TX</strain>
    </source>
</reference>
<evidence type="ECO:0000256" key="1">
    <source>
        <dbReference type="SAM" id="MobiDB-lite"/>
    </source>
</evidence>
<proteinExistence type="predicted"/>
<dbReference type="SMART" id="SM00834">
    <property type="entry name" value="CxxC_CXXC_SSSS"/>
    <property type="match status" value="1"/>
</dbReference>
<keyword evidence="4" id="KW-1185">Reference proteome</keyword>
<dbReference type="NCBIfam" id="TIGR02605">
    <property type="entry name" value="CxxC_CxxC_SSSS"/>
    <property type="match status" value="1"/>
</dbReference>
<dbReference type="RefSeq" id="WP_220151312.1">
    <property type="nucleotide sequence ID" value="NZ_QNSB01000008.1"/>
</dbReference>
<feature type="region of interest" description="Disordered" evidence="1">
    <location>
        <begin position="60"/>
        <end position="94"/>
    </location>
</feature>
<gene>
    <name evidence="3" type="ORF">DFO65_10890</name>
</gene>
<dbReference type="Pfam" id="PF09723">
    <property type="entry name" value="Zn_ribbon_8"/>
    <property type="match status" value="1"/>
</dbReference>
<dbReference type="Proteomes" id="UP000253509">
    <property type="component" value="Unassembled WGS sequence"/>
</dbReference>
<protein>
    <submittedName>
        <fullName evidence="3">Putative FmdB family regulatory protein</fullName>
    </submittedName>
</protein>
<accession>A0A366IGD6</accession>
<evidence type="ECO:0000313" key="3">
    <source>
        <dbReference type="EMBL" id="RBP70638.1"/>
    </source>
</evidence>
<organism evidence="3 4">
    <name type="scientific">Brevibacterium celere</name>
    <dbReference type="NCBI Taxonomy" id="225845"/>
    <lineage>
        <taxon>Bacteria</taxon>
        <taxon>Bacillati</taxon>
        <taxon>Actinomycetota</taxon>
        <taxon>Actinomycetes</taxon>
        <taxon>Micrococcales</taxon>
        <taxon>Brevibacteriaceae</taxon>
        <taxon>Brevibacterium</taxon>
    </lineage>
</organism>
<dbReference type="AlphaFoldDB" id="A0A366IGD6"/>
<feature type="domain" description="Putative regulatory protein FmdB zinc ribbon" evidence="2">
    <location>
        <begin position="1"/>
        <end position="41"/>
    </location>
</feature>
<dbReference type="EMBL" id="QNSB01000008">
    <property type="protein sequence ID" value="RBP70638.1"/>
    <property type="molecule type" value="Genomic_DNA"/>
</dbReference>
<dbReference type="InterPro" id="IPR013429">
    <property type="entry name" value="Regulatory_FmdB_Zinc_ribbon"/>
</dbReference>
<comment type="caution">
    <text evidence="3">The sequence shown here is derived from an EMBL/GenBank/DDBJ whole genome shotgun (WGS) entry which is preliminary data.</text>
</comment>
<evidence type="ECO:0000259" key="2">
    <source>
        <dbReference type="SMART" id="SM00834"/>
    </source>
</evidence>
<name>A0A366IGD6_9MICO</name>
<evidence type="ECO:0000313" key="4">
    <source>
        <dbReference type="Proteomes" id="UP000253509"/>
    </source>
</evidence>